<evidence type="ECO:0000313" key="3">
    <source>
        <dbReference type="Proteomes" id="UP000290092"/>
    </source>
</evidence>
<name>A0AAX2AGT8_9BACT</name>
<reference evidence="2 3" key="1">
    <citation type="submission" date="2017-09" db="EMBL/GenBank/DDBJ databases">
        <title>Genomics of the genus Arcobacter.</title>
        <authorList>
            <person name="Perez-Cataluna A."/>
            <person name="Figueras M.J."/>
            <person name="Salas-Masso N."/>
        </authorList>
    </citation>
    <scope>NUCLEOTIDE SEQUENCE [LARGE SCALE GENOMIC DNA]</scope>
    <source>
        <strain evidence="2 3">CECT 7386</strain>
    </source>
</reference>
<dbReference type="Proteomes" id="UP000290092">
    <property type="component" value="Unassembled WGS sequence"/>
</dbReference>
<accession>A0AAX2AGT8</accession>
<keyword evidence="3" id="KW-1185">Reference proteome</keyword>
<proteinExistence type="predicted"/>
<dbReference type="KEGG" id="amyt:AMYT_1613"/>
<keyword evidence="1" id="KW-0472">Membrane</keyword>
<keyword evidence="1" id="KW-1133">Transmembrane helix</keyword>
<feature type="transmembrane region" description="Helical" evidence="1">
    <location>
        <begin position="21"/>
        <end position="42"/>
    </location>
</feature>
<evidence type="ECO:0000256" key="1">
    <source>
        <dbReference type="SAM" id="Phobius"/>
    </source>
</evidence>
<dbReference type="AlphaFoldDB" id="A0AAX2AGT8"/>
<comment type="caution">
    <text evidence="2">The sequence shown here is derived from an EMBL/GenBank/DDBJ whole genome shotgun (WGS) entry which is preliminary data.</text>
</comment>
<dbReference type="RefSeq" id="WP_114842036.1">
    <property type="nucleotide sequence ID" value="NZ_CP031219.1"/>
</dbReference>
<keyword evidence="1" id="KW-0812">Transmembrane</keyword>
<organism evidence="2 3">
    <name type="scientific">Malaciobacter mytili LMG 24559</name>
    <dbReference type="NCBI Taxonomy" id="1032238"/>
    <lineage>
        <taxon>Bacteria</taxon>
        <taxon>Pseudomonadati</taxon>
        <taxon>Campylobacterota</taxon>
        <taxon>Epsilonproteobacteria</taxon>
        <taxon>Campylobacterales</taxon>
        <taxon>Arcobacteraceae</taxon>
        <taxon>Malaciobacter</taxon>
    </lineage>
</organism>
<protein>
    <submittedName>
        <fullName evidence="2">Uncharacterized protein</fullName>
    </submittedName>
</protein>
<feature type="transmembrane region" description="Helical" evidence="1">
    <location>
        <begin position="54"/>
        <end position="80"/>
    </location>
</feature>
<sequence length="94" mass="11223">MNKEEIVSNDFLFEIEDKIYLITQMFLVVLGSSLLLLVFYLYDYSLEKIFDSGRLGRLVIVFSIPYYVYCILKLLFFVLVQKRKTIKFYLQALN</sequence>
<dbReference type="EMBL" id="NXID01000033">
    <property type="protein sequence ID" value="RXK15243.1"/>
    <property type="molecule type" value="Genomic_DNA"/>
</dbReference>
<evidence type="ECO:0000313" key="2">
    <source>
        <dbReference type="EMBL" id="RXK15243.1"/>
    </source>
</evidence>
<gene>
    <name evidence="2" type="ORF">CP985_09725</name>
</gene>